<accession>A0ABM9AIH4</accession>
<dbReference type="Proteomes" id="UP000838100">
    <property type="component" value="Unassembled WGS sequence"/>
</dbReference>
<dbReference type="Gene3D" id="1.10.274.10">
    <property type="entry name" value="PtsI, HPr-binding domain"/>
    <property type="match status" value="1"/>
</dbReference>
<dbReference type="InterPro" id="IPR008279">
    <property type="entry name" value="PEP-util_enz_mobile_dom"/>
</dbReference>
<evidence type="ECO:0000256" key="8">
    <source>
        <dbReference type="ARBA" id="ARBA00022597"/>
    </source>
</evidence>
<dbReference type="EC" id="2.7.3.9" evidence="5"/>
<dbReference type="Gene3D" id="3.20.20.60">
    <property type="entry name" value="Phosphoenolpyruvate-binding domains"/>
    <property type="match status" value="1"/>
</dbReference>
<dbReference type="InterPro" id="IPR036618">
    <property type="entry name" value="PtsI_HPr-bd_sf"/>
</dbReference>
<keyword evidence="10" id="KW-0598">Phosphotransferase system</keyword>
<evidence type="ECO:0000256" key="12">
    <source>
        <dbReference type="ARBA" id="ARBA00022777"/>
    </source>
</evidence>
<dbReference type="Gene3D" id="3.30.450.40">
    <property type="match status" value="1"/>
</dbReference>
<dbReference type="PROSITE" id="PS00742">
    <property type="entry name" value="PEP_ENZYMES_2"/>
    <property type="match status" value="1"/>
</dbReference>
<keyword evidence="13" id="KW-0460">Magnesium</keyword>
<comment type="cofactor">
    <cofactor evidence="2">
        <name>Mg(2+)</name>
        <dbReference type="ChEBI" id="CHEBI:18420"/>
    </cofactor>
</comment>
<evidence type="ECO:0000256" key="7">
    <source>
        <dbReference type="ARBA" id="ARBA00022490"/>
    </source>
</evidence>
<reference evidence="15" key="1">
    <citation type="submission" date="2021-12" db="EMBL/GenBank/DDBJ databases">
        <authorList>
            <person name="Rodrigo-Torres L."/>
            <person name="Arahal R. D."/>
            <person name="Lucena T."/>
        </authorList>
    </citation>
    <scope>NUCLEOTIDE SEQUENCE</scope>
    <source>
        <strain evidence="15">CECT 8267</strain>
    </source>
</reference>
<evidence type="ECO:0000256" key="10">
    <source>
        <dbReference type="ARBA" id="ARBA00022683"/>
    </source>
</evidence>
<dbReference type="Pfam" id="PF01590">
    <property type="entry name" value="GAF"/>
    <property type="match status" value="1"/>
</dbReference>
<evidence type="ECO:0000256" key="2">
    <source>
        <dbReference type="ARBA" id="ARBA00001946"/>
    </source>
</evidence>
<evidence type="ECO:0000313" key="15">
    <source>
        <dbReference type="EMBL" id="CAH0992860.1"/>
    </source>
</evidence>
<dbReference type="InterPro" id="IPR015813">
    <property type="entry name" value="Pyrv/PenolPyrv_kinase-like_dom"/>
</dbReference>
<dbReference type="Pfam" id="PF00391">
    <property type="entry name" value="PEP-utilizers"/>
    <property type="match status" value="1"/>
</dbReference>
<evidence type="ECO:0000256" key="11">
    <source>
        <dbReference type="ARBA" id="ARBA00022723"/>
    </source>
</evidence>
<evidence type="ECO:0000256" key="13">
    <source>
        <dbReference type="ARBA" id="ARBA00022842"/>
    </source>
</evidence>
<comment type="caution">
    <text evidence="15">The sequence shown here is derived from an EMBL/GenBank/DDBJ whole genome shotgun (WGS) entry which is preliminary data.</text>
</comment>
<dbReference type="SUPFAM" id="SSF47831">
    <property type="entry name" value="Enzyme I of the PEP:sugar phosphotransferase system HPr-binding (sub)domain"/>
    <property type="match status" value="1"/>
</dbReference>
<dbReference type="PANTHER" id="PTHR46244:SF1">
    <property type="entry name" value="PHOSPHOENOLPYRUVATE-DEPENDENT PHOSPHOTRANSFERASE SYSTEM"/>
    <property type="match status" value="1"/>
</dbReference>
<sequence length="764" mass="83809">MKKSSRMDEGNKLVDLRRIVQEVNSARDLQTVLDIIVNRVQQALRTEVCTVYLFNAKTNRYQLMATEGLNQSCKGKVTLAVDKGLVGFVAAREETVNIEDASKHPNFEPIPELGEEAYHAFLGVPIVHHRNVLGVLVVQQREIRRFDEADEAFLVTMSAQLSALIAHAEATGAIDGVDSPLRGTTFKGTAGGLGVAIGRAVVISQQLDLKSIPRRATEDSKGETLAFGKALAMVRRDIKQMKSNVKNQLRPEELALFDVYLSMLDDKALGGEVVAKIEQGQWAQWAVAKTVREHAKVFDLMDDPYLRERAVDIKDLGRRVISYLRAVEAQRAEYPDNTILVGEEITASMLAEVPEEKLIGLVSVKGSSNSHVAIMARALGIPIVMGVVDLPHTQLDSCQLILDGYSGSVLANPSDEIRRDYELILQEEKLVSRGLEALKDLPCETLCGHHTPLLANTGLETELHHAIERGAEGVGLYRTEVSFLLHDRFPSESEQVAIYRRQLEAFKGRPVTMRTLDIGGDKGLPYFPIEEDNPFLGWRGIRVTLDHPEIFLAQVRAMIRASVGLNNMRILLPMISSVRELDESLALIHRAHKELADEGVVCRMPPVGVMIEVPAAVYQAGILAKKVDFLSVGSNDLTQYLLAVDRNNARVSSVYNAYHPAVLQALASVAQAAAAAGKPVSICGEMAGDPATAVLLVAMGYNVLSMSSSSLPRVKSVLRSMRKDQADALWAGVQGMECASEVESYVDSALQKMGINKLLRPNRH</sequence>
<evidence type="ECO:0000259" key="14">
    <source>
        <dbReference type="SMART" id="SM00065"/>
    </source>
</evidence>
<dbReference type="SUPFAM" id="SSF51621">
    <property type="entry name" value="Phosphoenolpyruvate/pyruvate domain"/>
    <property type="match status" value="1"/>
</dbReference>
<gene>
    <name evidence="15" type="primary">ptsP</name>
    <name evidence="15" type="ORF">SIN8267_02997</name>
</gene>
<evidence type="ECO:0000256" key="4">
    <source>
        <dbReference type="ARBA" id="ARBA00007837"/>
    </source>
</evidence>
<dbReference type="NCBIfam" id="TIGR01417">
    <property type="entry name" value="PTS_I_fam"/>
    <property type="match status" value="1"/>
</dbReference>
<proteinExistence type="inferred from homology"/>
<dbReference type="SMART" id="SM00065">
    <property type="entry name" value="GAF"/>
    <property type="match status" value="1"/>
</dbReference>
<feature type="domain" description="GAF" evidence="14">
    <location>
        <begin position="28"/>
        <end position="175"/>
    </location>
</feature>
<dbReference type="InterPro" id="IPR023151">
    <property type="entry name" value="PEP_util_CS"/>
</dbReference>
<dbReference type="PANTHER" id="PTHR46244">
    <property type="entry name" value="PHOSPHOENOLPYRUVATE-PROTEIN PHOSPHOTRANSFERASE"/>
    <property type="match status" value="1"/>
</dbReference>
<dbReference type="Pfam" id="PF05524">
    <property type="entry name" value="PEP-utilisers_N"/>
    <property type="match status" value="1"/>
</dbReference>
<dbReference type="InterPro" id="IPR008731">
    <property type="entry name" value="PTS_EIN"/>
</dbReference>
<dbReference type="InterPro" id="IPR006318">
    <property type="entry name" value="PTS_EI-like"/>
</dbReference>
<keyword evidence="9 15" id="KW-0808">Transferase</keyword>
<evidence type="ECO:0000256" key="5">
    <source>
        <dbReference type="ARBA" id="ARBA00012232"/>
    </source>
</evidence>
<organism evidence="15 16">
    <name type="scientific">Sinobacterium norvegicum</name>
    <dbReference type="NCBI Taxonomy" id="1641715"/>
    <lineage>
        <taxon>Bacteria</taxon>
        <taxon>Pseudomonadati</taxon>
        <taxon>Pseudomonadota</taxon>
        <taxon>Gammaproteobacteria</taxon>
        <taxon>Cellvibrionales</taxon>
        <taxon>Spongiibacteraceae</taxon>
        <taxon>Sinobacterium</taxon>
    </lineage>
</organism>
<dbReference type="Pfam" id="PF02896">
    <property type="entry name" value="PEP-utilizers_C"/>
    <property type="match status" value="1"/>
</dbReference>
<comment type="similarity">
    <text evidence="4">Belongs to the PEP-utilizing enzyme family.</text>
</comment>
<keyword evidence="6" id="KW-0813">Transport</keyword>
<dbReference type="PRINTS" id="PR01736">
    <property type="entry name" value="PHPHTRNFRASE"/>
</dbReference>
<keyword evidence="11" id="KW-0479">Metal-binding</keyword>
<dbReference type="InterPro" id="IPR029016">
    <property type="entry name" value="GAF-like_dom_sf"/>
</dbReference>
<dbReference type="InterPro" id="IPR000121">
    <property type="entry name" value="PEP_util_C"/>
</dbReference>
<keyword evidence="7" id="KW-0963">Cytoplasm</keyword>
<keyword evidence="12" id="KW-0418">Kinase</keyword>
<name>A0ABM9AIH4_9GAMM</name>
<protein>
    <recommendedName>
        <fullName evidence="5">phosphoenolpyruvate--protein phosphotransferase</fullName>
        <ecNumber evidence="5">2.7.3.9</ecNumber>
    </recommendedName>
</protein>
<keyword evidence="16" id="KW-1185">Reference proteome</keyword>
<dbReference type="SUPFAM" id="SSF52009">
    <property type="entry name" value="Phosphohistidine domain"/>
    <property type="match status" value="1"/>
</dbReference>
<evidence type="ECO:0000256" key="6">
    <source>
        <dbReference type="ARBA" id="ARBA00022448"/>
    </source>
</evidence>
<dbReference type="InterPro" id="IPR040442">
    <property type="entry name" value="Pyrv_kinase-like_dom_sf"/>
</dbReference>
<comment type="subcellular location">
    <subcellularLocation>
        <location evidence="3">Cytoplasm</location>
    </subcellularLocation>
</comment>
<dbReference type="InterPro" id="IPR003018">
    <property type="entry name" value="GAF"/>
</dbReference>
<dbReference type="InterPro" id="IPR050499">
    <property type="entry name" value="PEP-utilizing_PTS_enzyme"/>
</dbReference>
<dbReference type="SUPFAM" id="SSF55781">
    <property type="entry name" value="GAF domain-like"/>
    <property type="match status" value="1"/>
</dbReference>
<keyword evidence="8" id="KW-0762">Sugar transport</keyword>
<dbReference type="InterPro" id="IPR036637">
    <property type="entry name" value="Phosphohistidine_dom_sf"/>
</dbReference>
<comment type="catalytic activity">
    <reaction evidence="1">
        <text>L-histidyl-[protein] + phosphoenolpyruvate = N(pros)-phospho-L-histidyl-[protein] + pyruvate</text>
        <dbReference type="Rhea" id="RHEA:23880"/>
        <dbReference type="Rhea" id="RHEA-COMP:9745"/>
        <dbReference type="Rhea" id="RHEA-COMP:9746"/>
        <dbReference type="ChEBI" id="CHEBI:15361"/>
        <dbReference type="ChEBI" id="CHEBI:29979"/>
        <dbReference type="ChEBI" id="CHEBI:58702"/>
        <dbReference type="ChEBI" id="CHEBI:64837"/>
        <dbReference type="EC" id="2.7.3.9"/>
    </reaction>
</comment>
<dbReference type="GO" id="GO:0008965">
    <property type="term" value="F:phosphoenolpyruvate-protein phosphotransferase activity"/>
    <property type="evidence" value="ECO:0007669"/>
    <property type="project" value="UniProtKB-EC"/>
</dbReference>
<evidence type="ECO:0000256" key="9">
    <source>
        <dbReference type="ARBA" id="ARBA00022679"/>
    </source>
</evidence>
<evidence type="ECO:0000256" key="1">
    <source>
        <dbReference type="ARBA" id="ARBA00000683"/>
    </source>
</evidence>
<evidence type="ECO:0000256" key="3">
    <source>
        <dbReference type="ARBA" id="ARBA00004496"/>
    </source>
</evidence>
<evidence type="ECO:0000313" key="16">
    <source>
        <dbReference type="Proteomes" id="UP000838100"/>
    </source>
</evidence>
<dbReference type="NCBIfam" id="NF008283">
    <property type="entry name" value="PRK11061.1"/>
    <property type="match status" value="1"/>
</dbReference>
<dbReference type="Gene3D" id="3.50.30.10">
    <property type="entry name" value="Phosphohistidine domain"/>
    <property type="match status" value="1"/>
</dbReference>
<dbReference type="EMBL" id="CAKLPX010000004">
    <property type="protein sequence ID" value="CAH0992860.1"/>
    <property type="molecule type" value="Genomic_DNA"/>
</dbReference>